<evidence type="ECO:0000313" key="1">
    <source>
        <dbReference type="EMBL" id="TQL33895.1"/>
    </source>
</evidence>
<sequence length="337" mass="35795">MNEQYLPSNPARNQTGHISRRTVGKGIAWSVPVIAIGARAPAMSASPPPAGYHEVTLLGWNNALDVSNSEFRADFTIVVQTGELPAQIQYRYNPTGSTDMLTLTRVPDVQASVDQVYGIVATEDLGNGLQKLYVSARGDLDVSSPSTPSTYQETIQITWQDGTITRTSFPMLVTSRNNEGRPVSVNAWDTTTSGLPGYVGPNSQTGWGNVVPAGSTDTLQGAKFHVDAVNSGRDAATGNDVTDELYYQFVRGDNGAAASVTPTPVRISITNHGSGVEGALLTELGSFSLDSPGYYKLLVWPQSRNSSGAATPTSDGVAWRPGVDPGQQVGSVFWKIS</sequence>
<proteinExistence type="predicted"/>
<keyword evidence="2" id="KW-1185">Reference proteome</keyword>
<comment type="caution">
    <text evidence="1">The sequence shown here is derived from an EMBL/GenBank/DDBJ whole genome shotgun (WGS) entry which is preliminary data.</text>
</comment>
<reference evidence="1 2" key="1">
    <citation type="submission" date="2019-06" db="EMBL/GenBank/DDBJ databases">
        <title>Sequencing the genomes of 1000 actinobacteria strains.</title>
        <authorList>
            <person name="Klenk H.-P."/>
        </authorList>
    </citation>
    <scope>NUCLEOTIDE SEQUENCE [LARGE SCALE GENOMIC DNA]</scope>
    <source>
        <strain evidence="1 2">DSM 24617</strain>
    </source>
</reference>
<dbReference type="AlphaFoldDB" id="A0A542XDK7"/>
<dbReference type="EMBL" id="VFOK01000001">
    <property type="protein sequence ID" value="TQL33895.1"/>
    <property type="molecule type" value="Genomic_DNA"/>
</dbReference>
<dbReference type="RefSeq" id="WP_142005861.1">
    <property type="nucleotide sequence ID" value="NZ_CAJTBP010000001.1"/>
</dbReference>
<dbReference type="OrthoDB" id="4122883at2"/>
<name>A0A542XDK7_9MICO</name>
<organism evidence="1 2">
    <name type="scientific">Barrientosiimonas humi</name>
    <dbReference type="NCBI Taxonomy" id="999931"/>
    <lineage>
        <taxon>Bacteria</taxon>
        <taxon>Bacillati</taxon>
        <taxon>Actinomycetota</taxon>
        <taxon>Actinomycetes</taxon>
        <taxon>Micrococcales</taxon>
        <taxon>Dermacoccaceae</taxon>
        <taxon>Barrientosiimonas</taxon>
    </lineage>
</organism>
<dbReference type="Proteomes" id="UP000318336">
    <property type="component" value="Unassembled WGS sequence"/>
</dbReference>
<accession>A0A542XDK7</accession>
<protein>
    <submittedName>
        <fullName evidence="1">Uncharacterized protein</fullName>
    </submittedName>
</protein>
<gene>
    <name evidence="1" type="ORF">FB554_2051</name>
</gene>
<evidence type="ECO:0000313" key="2">
    <source>
        <dbReference type="Proteomes" id="UP000318336"/>
    </source>
</evidence>